<reference evidence="7 8" key="1">
    <citation type="submission" date="2017-02" db="EMBL/GenBank/DDBJ databases">
        <title>Pseudoalteromonas ulvae TC14 Genome.</title>
        <authorList>
            <person name="Molmeret M."/>
        </authorList>
    </citation>
    <scope>NUCLEOTIDE SEQUENCE [LARGE SCALE GENOMIC DNA]</scope>
    <source>
        <strain evidence="7">TC14</strain>
    </source>
</reference>
<keyword evidence="4 6" id="KW-1005">Bacterial flagellum biogenesis</keyword>
<dbReference type="Gene3D" id="1.20.120.340">
    <property type="entry name" value="Flagellar protein FliS"/>
    <property type="match status" value="1"/>
</dbReference>
<comment type="subcellular location">
    <subcellularLocation>
        <location evidence="1 6">Cytoplasm</location>
        <location evidence="1 6">Cytosol</location>
    </subcellularLocation>
</comment>
<dbReference type="InterPro" id="IPR036584">
    <property type="entry name" value="FliS_sf"/>
</dbReference>
<keyword evidence="8" id="KW-1185">Reference proteome</keyword>
<dbReference type="PANTHER" id="PTHR34773:SF1">
    <property type="entry name" value="FLAGELLAR SECRETION CHAPERONE FLIS"/>
    <property type="match status" value="1"/>
</dbReference>
<keyword evidence="5" id="KW-0143">Chaperone</keyword>
<proteinExistence type="inferred from homology"/>
<name>A0A244CSI2_PSEDV</name>
<dbReference type="PIRSF" id="PIRSF039090">
    <property type="entry name" value="Flis"/>
    <property type="match status" value="1"/>
</dbReference>
<protein>
    <recommendedName>
        <fullName evidence="6">Flagellar secretion chaperone FliS</fullName>
    </recommendedName>
</protein>
<keyword evidence="7" id="KW-0282">Flagellum</keyword>
<evidence type="ECO:0000313" key="8">
    <source>
        <dbReference type="Proteomes" id="UP000194841"/>
    </source>
</evidence>
<evidence type="ECO:0000256" key="5">
    <source>
        <dbReference type="ARBA" id="ARBA00023186"/>
    </source>
</evidence>
<keyword evidence="7" id="KW-0966">Cell projection</keyword>
<dbReference type="GO" id="GO:0005829">
    <property type="term" value="C:cytosol"/>
    <property type="evidence" value="ECO:0007669"/>
    <property type="project" value="UniProtKB-SubCell"/>
</dbReference>
<dbReference type="GO" id="GO:0071973">
    <property type="term" value="P:bacterial-type flagellum-dependent cell motility"/>
    <property type="evidence" value="ECO:0007669"/>
    <property type="project" value="TreeGrafter"/>
</dbReference>
<keyword evidence="3 6" id="KW-0963">Cytoplasm</keyword>
<dbReference type="AlphaFoldDB" id="A0A244CSI2"/>
<dbReference type="RefSeq" id="WP_086743874.1">
    <property type="nucleotide sequence ID" value="NZ_MWPV01000002.1"/>
</dbReference>
<dbReference type="SUPFAM" id="SSF101116">
    <property type="entry name" value="Flagellar export chaperone FliS"/>
    <property type="match status" value="1"/>
</dbReference>
<evidence type="ECO:0000256" key="6">
    <source>
        <dbReference type="PIRNR" id="PIRNR039090"/>
    </source>
</evidence>
<keyword evidence="7" id="KW-0969">Cilium</keyword>
<dbReference type="Proteomes" id="UP000194841">
    <property type="component" value="Unassembled WGS sequence"/>
</dbReference>
<sequence>MSRLSIQKYKSMKINSAENAEPYELIQIVLSNIIGKLTAAKAYIDRKEIEKKGISVSESITLIGALQDSLDMENGGDISINLFRLYEFTQTKLVEANFENSKDKITEVINIFTEIKSGWDAIPKEMRQVQPASEVQYAQE</sequence>
<accession>A0A244CSI2</accession>
<dbReference type="Pfam" id="PF02561">
    <property type="entry name" value="FliS"/>
    <property type="match status" value="1"/>
</dbReference>
<comment type="caution">
    <text evidence="7">The sequence shown here is derived from an EMBL/GenBank/DDBJ whole genome shotgun (WGS) entry which is preliminary data.</text>
</comment>
<dbReference type="InterPro" id="IPR003713">
    <property type="entry name" value="FliS"/>
</dbReference>
<dbReference type="PANTHER" id="PTHR34773">
    <property type="entry name" value="FLAGELLAR SECRETION CHAPERONE FLIS"/>
    <property type="match status" value="1"/>
</dbReference>
<evidence type="ECO:0000256" key="4">
    <source>
        <dbReference type="ARBA" id="ARBA00022795"/>
    </source>
</evidence>
<dbReference type="EMBL" id="MWPV01000002">
    <property type="protein sequence ID" value="OUL58572.1"/>
    <property type="molecule type" value="Genomic_DNA"/>
</dbReference>
<evidence type="ECO:0000256" key="2">
    <source>
        <dbReference type="ARBA" id="ARBA00008787"/>
    </source>
</evidence>
<organism evidence="7 8">
    <name type="scientific">Pseudoalteromonas ulvae</name>
    <dbReference type="NCBI Taxonomy" id="107327"/>
    <lineage>
        <taxon>Bacteria</taxon>
        <taxon>Pseudomonadati</taxon>
        <taxon>Pseudomonadota</taxon>
        <taxon>Gammaproteobacteria</taxon>
        <taxon>Alteromonadales</taxon>
        <taxon>Pseudoalteromonadaceae</taxon>
        <taxon>Pseudoalteromonas</taxon>
    </lineage>
</organism>
<evidence type="ECO:0000256" key="1">
    <source>
        <dbReference type="ARBA" id="ARBA00004514"/>
    </source>
</evidence>
<dbReference type="OrthoDB" id="9792010at2"/>
<dbReference type="NCBIfam" id="TIGR00208">
    <property type="entry name" value="fliS"/>
    <property type="match status" value="1"/>
</dbReference>
<evidence type="ECO:0000313" key="7">
    <source>
        <dbReference type="EMBL" id="OUL58572.1"/>
    </source>
</evidence>
<dbReference type="CDD" id="cd16098">
    <property type="entry name" value="FliS"/>
    <property type="match status" value="1"/>
</dbReference>
<evidence type="ECO:0000256" key="3">
    <source>
        <dbReference type="ARBA" id="ARBA00022490"/>
    </source>
</evidence>
<comment type="similarity">
    <text evidence="2 6">Belongs to the FliS family.</text>
</comment>
<gene>
    <name evidence="7" type="ORF">B1199_09635</name>
</gene>
<dbReference type="GO" id="GO:0044780">
    <property type="term" value="P:bacterial-type flagellum assembly"/>
    <property type="evidence" value="ECO:0007669"/>
    <property type="project" value="InterPro"/>
</dbReference>